<dbReference type="Pfam" id="PF07993">
    <property type="entry name" value="NAD_binding_4"/>
    <property type="match status" value="1"/>
</dbReference>
<dbReference type="InterPro" id="IPR036291">
    <property type="entry name" value="NAD(P)-bd_dom_sf"/>
</dbReference>
<organism evidence="3 4">
    <name type="scientific">Cohnella boryungensis</name>
    <dbReference type="NCBI Taxonomy" id="768479"/>
    <lineage>
        <taxon>Bacteria</taxon>
        <taxon>Bacillati</taxon>
        <taxon>Bacillota</taxon>
        <taxon>Bacilli</taxon>
        <taxon>Bacillales</taxon>
        <taxon>Paenibacillaceae</taxon>
        <taxon>Cohnella</taxon>
    </lineage>
</organism>
<sequence length="620" mass="67947">MSSIFITGGSGYIGKYAVAELAKAGHKLFVLARSKDRLFEGLKGIGWHDFTSIHPVQGDLTSPSLGLSPDDLQRVLTADLIVHAGGPMDIQLKEEAAERVFLGAAREIAELARTLHAAKRLSHFIHVVGYKSPYSDDWENRKPAEPSRREPAYERMKFEADLLIRQELQALQIPLSVINPSVVVGDSVTGVTEQTGGLGLLVDAVRRKLMPLVPGGGSYWLPLVHVDHVAKLIAALAGEAHPANRTYYLLDRQKDSPDMIELIRLIAKETRVGGPKGSVPFPLVKRLLGLGGGRLVGLPKESLDFIVNSDYPTEAKDDIAAASGMPLSLERSTLPLVIADLDYRLAREPVRFPARFQPRTRAGMVTLESPGQGTPIVLVHGTFSHSLPLMPLAQHLSDQGHPVILPDLPGFGRSPFHHDRSVLRGFEQALEGLIRSLNSKVVLVGHSFGGYLAGRMLETMGDRIERAVLLQPVLEPVSPSFRFSPVTQALLRILSLGSLRRRLLSSGSFVSEGEIPEGYLAGLRADMKSPRIRTTTAEVMSALADRRRPRLHPSRWSADKVSVAWGTQDVRSDIPQPFRGLRRTLLPYAHQFPLSHPAETAQYVLQQLLPNTLNTIGEST</sequence>
<dbReference type="EMBL" id="JBHSED010000023">
    <property type="protein sequence ID" value="MFC4304417.1"/>
    <property type="molecule type" value="Genomic_DNA"/>
</dbReference>
<dbReference type="PRINTS" id="PR00111">
    <property type="entry name" value="ABHYDROLASE"/>
</dbReference>
<proteinExistence type="predicted"/>
<evidence type="ECO:0000313" key="4">
    <source>
        <dbReference type="Proteomes" id="UP001595755"/>
    </source>
</evidence>
<feature type="domain" description="Thioester reductase (TE)" evidence="1">
    <location>
        <begin position="6"/>
        <end position="233"/>
    </location>
</feature>
<evidence type="ECO:0000259" key="2">
    <source>
        <dbReference type="Pfam" id="PF12697"/>
    </source>
</evidence>
<dbReference type="InterPro" id="IPR051783">
    <property type="entry name" value="NAD(P)-dependent_oxidoreduct"/>
</dbReference>
<keyword evidence="3" id="KW-0378">Hydrolase</keyword>
<evidence type="ECO:0000259" key="1">
    <source>
        <dbReference type="Pfam" id="PF07993"/>
    </source>
</evidence>
<dbReference type="GO" id="GO:0016787">
    <property type="term" value="F:hydrolase activity"/>
    <property type="evidence" value="ECO:0007669"/>
    <property type="project" value="UniProtKB-KW"/>
</dbReference>
<dbReference type="RefSeq" id="WP_204604870.1">
    <property type="nucleotide sequence ID" value="NZ_JBHSED010000023.1"/>
</dbReference>
<dbReference type="PANTHER" id="PTHR48079:SF6">
    <property type="entry name" value="NAD(P)-BINDING DOMAIN-CONTAINING PROTEIN-RELATED"/>
    <property type="match status" value="1"/>
</dbReference>
<evidence type="ECO:0000313" key="3">
    <source>
        <dbReference type="EMBL" id="MFC4304417.1"/>
    </source>
</evidence>
<keyword evidence="4" id="KW-1185">Reference proteome</keyword>
<dbReference type="SUPFAM" id="SSF53474">
    <property type="entry name" value="alpha/beta-Hydrolases"/>
    <property type="match status" value="1"/>
</dbReference>
<protein>
    <submittedName>
        <fullName evidence="3">Alpha/beta fold hydrolase</fullName>
    </submittedName>
</protein>
<accession>A0ABV8SAK7</accession>
<dbReference type="Gene3D" id="3.40.50.720">
    <property type="entry name" value="NAD(P)-binding Rossmann-like Domain"/>
    <property type="match status" value="1"/>
</dbReference>
<name>A0ABV8SAK7_9BACL</name>
<reference evidence="4" key="1">
    <citation type="journal article" date="2019" name="Int. J. Syst. Evol. Microbiol.">
        <title>The Global Catalogue of Microorganisms (GCM) 10K type strain sequencing project: providing services to taxonomists for standard genome sequencing and annotation.</title>
        <authorList>
            <consortium name="The Broad Institute Genomics Platform"/>
            <consortium name="The Broad Institute Genome Sequencing Center for Infectious Disease"/>
            <person name="Wu L."/>
            <person name="Ma J."/>
        </authorList>
    </citation>
    <scope>NUCLEOTIDE SEQUENCE [LARGE SCALE GENOMIC DNA]</scope>
    <source>
        <strain evidence="4">CGMCC 4.1641</strain>
    </source>
</reference>
<dbReference type="SUPFAM" id="SSF51735">
    <property type="entry name" value="NAD(P)-binding Rossmann-fold domains"/>
    <property type="match status" value="1"/>
</dbReference>
<dbReference type="PANTHER" id="PTHR48079">
    <property type="entry name" value="PROTEIN YEEZ"/>
    <property type="match status" value="1"/>
</dbReference>
<dbReference type="Gene3D" id="3.40.50.1820">
    <property type="entry name" value="alpha/beta hydrolase"/>
    <property type="match status" value="1"/>
</dbReference>
<dbReference type="Proteomes" id="UP001595755">
    <property type="component" value="Unassembled WGS sequence"/>
</dbReference>
<dbReference type="InterPro" id="IPR013120">
    <property type="entry name" value="FAR_NAD-bd"/>
</dbReference>
<dbReference type="Pfam" id="PF12697">
    <property type="entry name" value="Abhydrolase_6"/>
    <property type="match status" value="1"/>
</dbReference>
<gene>
    <name evidence="3" type="ORF">ACFO1S_13395</name>
</gene>
<dbReference type="InterPro" id="IPR000073">
    <property type="entry name" value="AB_hydrolase_1"/>
</dbReference>
<comment type="caution">
    <text evidence="3">The sequence shown here is derived from an EMBL/GenBank/DDBJ whole genome shotgun (WGS) entry which is preliminary data.</text>
</comment>
<dbReference type="InterPro" id="IPR029058">
    <property type="entry name" value="AB_hydrolase_fold"/>
</dbReference>
<feature type="domain" description="AB hydrolase-1" evidence="2">
    <location>
        <begin position="376"/>
        <end position="602"/>
    </location>
</feature>